<comment type="function">
    <text evidence="2">Membrane-anchoring subunit of succinate dehydrogenase (SDH).</text>
</comment>
<keyword evidence="10" id="KW-0479">Metal-binding</keyword>
<keyword evidence="17" id="KW-1185">Reference proteome</keyword>
<comment type="pathway">
    <text evidence="4">Carbohydrate metabolism; tricarboxylic acid cycle.</text>
</comment>
<keyword evidence="14 15" id="KW-0472">Membrane</keyword>
<dbReference type="GO" id="GO:0020037">
    <property type="term" value="F:heme binding"/>
    <property type="evidence" value="ECO:0007669"/>
    <property type="project" value="InterPro"/>
</dbReference>
<gene>
    <name evidence="16" type="ORF">SAMN02745130_01826</name>
</gene>
<evidence type="ECO:0000256" key="15">
    <source>
        <dbReference type="SAM" id="Phobius"/>
    </source>
</evidence>
<evidence type="ECO:0000256" key="2">
    <source>
        <dbReference type="ARBA" id="ARBA00004050"/>
    </source>
</evidence>
<dbReference type="STRING" id="92487.SAMN02745130_01826"/>
<dbReference type="Proteomes" id="UP000190460">
    <property type="component" value="Unassembled WGS sequence"/>
</dbReference>
<dbReference type="EMBL" id="FUYB01000007">
    <property type="protein sequence ID" value="SKA78051.1"/>
    <property type="molecule type" value="Genomic_DNA"/>
</dbReference>
<evidence type="ECO:0000256" key="12">
    <source>
        <dbReference type="ARBA" id="ARBA00022989"/>
    </source>
</evidence>
<dbReference type="Gene3D" id="1.20.1300.10">
    <property type="entry name" value="Fumarate reductase/succinate dehydrogenase, transmembrane subunit"/>
    <property type="match status" value="1"/>
</dbReference>
<evidence type="ECO:0000256" key="14">
    <source>
        <dbReference type="ARBA" id="ARBA00023136"/>
    </source>
</evidence>
<evidence type="ECO:0000256" key="1">
    <source>
        <dbReference type="ARBA" id="ARBA00001971"/>
    </source>
</evidence>
<keyword evidence="12 15" id="KW-1133">Transmembrane helix</keyword>
<dbReference type="NCBIfam" id="TIGR02968">
    <property type="entry name" value="succ_dehyd_anc"/>
    <property type="match status" value="1"/>
</dbReference>
<dbReference type="InterPro" id="IPR000701">
    <property type="entry name" value="SuccDH_FuR_B_TM-su"/>
</dbReference>
<evidence type="ECO:0000256" key="8">
    <source>
        <dbReference type="ARBA" id="ARBA00022617"/>
    </source>
</evidence>
<evidence type="ECO:0000256" key="4">
    <source>
        <dbReference type="ARBA" id="ARBA00005163"/>
    </source>
</evidence>
<evidence type="ECO:0000256" key="5">
    <source>
        <dbReference type="ARBA" id="ARBA00019425"/>
    </source>
</evidence>
<protein>
    <recommendedName>
        <fullName evidence="5">Succinate dehydrogenase hydrophobic membrane anchor subunit</fullName>
    </recommendedName>
</protein>
<evidence type="ECO:0000256" key="11">
    <source>
        <dbReference type="ARBA" id="ARBA00022982"/>
    </source>
</evidence>
<dbReference type="GO" id="GO:0006099">
    <property type="term" value="P:tricarboxylic acid cycle"/>
    <property type="evidence" value="ECO:0007669"/>
    <property type="project" value="UniProtKB-UniPathway"/>
</dbReference>
<feature type="transmembrane region" description="Helical" evidence="15">
    <location>
        <begin position="28"/>
        <end position="47"/>
    </location>
</feature>
<feature type="transmembrane region" description="Helical" evidence="15">
    <location>
        <begin position="99"/>
        <end position="124"/>
    </location>
</feature>
<evidence type="ECO:0000256" key="9">
    <source>
        <dbReference type="ARBA" id="ARBA00022692"/>
    </source>
</evidence>
<name>A0A1T4WN51_9GAMM</name>
<dbReference type="UniPathway" id="UPA00223"/>
<dbReference type="RefSeq" id="WP_078922294.1">
    <property type="nucleotide sequence ID" value="NZ_FUYB01000007.1"/>
</dbReference>
<dbReference type="AlphaFoldDB" id="A0A1T4WN51"/>
<keyword evidence="9 15" id="KW-0812">Transmembrane</keyword>
<dbReference type="GO" id="GO:0016020">
    <property type="term" value="C:membrane"/>
    <property type="evidence" value="ECO:0007669"/>
    <property type="project" value="UniProtKB-SubCell"/>
</dbReference>
<dbReference type="InterPro" id="IPR014312">
    <property type="entry name" value="Succ_DH_anchor"/>
</dbReference>
<dbReference type="SUPFAM" id="SSF81343">
    <property type="entry name" value="Fumarate reductase respiratory complex transmembrane subunits"/>
    <property type="match status" value="1"/>
</dbReference>
<dbReference type="CDD" id="cd03495">
    <property type="entry name" value="SQR_TypeC_SdhD_like"/>
    <property type="match status" value="1"/>
</dbReference>
<keyword evidence="11" id="KW-0249">Electron transport</keyword>
<dbReference type="Pfam" id="PF01127">
    <property type="entry name" value="Sdh_cyt"/>
    <property type="match status" value="1"/>
</dbReference>
<evidence type="ECO:0000313" key="17">
    <source>
        <dbReference type="Proteomes" id="UP000190460"/>
    </source>
</evidence>
<dbReference type="GO" id="GO:0046872">
    <property type="term" value="F:metal ion binding"/>
    <property type="evidence" value="ECO:0007669"/>
    <property type="project" value="UniProtKB-KW"/>
</dbReference>
<reference evidence="17" key="1">
    <citation type="submission" date="2017-02" db="EMBL/GenBank/DDBJ databases">
        <authorList>
            <person name="Varghese N."/>
            <person name="Submissions S."/>
        </authorList>
    </citation>
    <scope>NUCLEOTIDE SEQUENCE [LARGE SCALE GENOMIC DNA]</scope>
    <source>
        <strain evidence="17">ATCC 49788</strain>
    </source>
</reference>
<keyword evidence="6" id="KW-0813">Transport</keyword>
<proteinExistence type="predicted"/>
<keyword evidence="13" id="KW-0408">Iron</keyword>
<evidence type="ECO:0000256" key="3">
    <source>
        <dbReference type="ARBA" id="ARBA00004141"/>
    </source>
</evidence>
<keyword evidence="8" id="KW-0349">Heme</keyword>
<accession>A0A1T4WN51</accession>
<evidence type="ECO:0000256" key="13">
    <source>
        <dbReference type="ARBA" id="ARBA00023004"/>
    </source>
</evidence>
<dbReference type="InterPro" id="IPR034804">
    <property type="entry name" value="SQR/QFR_C/D"/>
</dbReference>
<organism evidence="16 17">
    <name type="scientific">Thiothrix eikelboomii</name>
    <dbReference type="NCBI Taxonomy" id="92487"/>
    <lineage>
        <taxon>Bacteria</taxon>
        <taxon>Pseudomonadati</taxon>
        <taxon>Pseudomonadota</taxon>
        <taxon>Gammaproteobacteria</taxon>
        <taxon>Thiotrichales</taxon>
        <taxon>Thiotrichaceae</taxon>
        <taxon>Thiothrix</taxon>
    </lineage>
</organism>
<comment type="subcellular location">
    <subcellularLocation>
        <location evidence="3">Membrane</location>
        <topology evidence="3">Multi-pass membrane protein</topology>
    </subcellularLocation>
</comment>
<dbReference type="OrthoDB" id="9809280at2"/>
<comment type="cofactor">
    <cofactor evidence="1">
        <name>heme</name>
        <dbReference type="ChEBI" id="CHEBI:30413"/>
    </cofactor>
</comment>
<evidence type="ECO:0000256" key="7">
    <source>
        <dbReference type="ARBA" id="ARBA00022532"/>
    </source>
</evidence>
<evidence type="ECO:0000256" key="10">
    <source>
        <dbReference type="ARBA" id="ARBA00022723"/>
    </source>
</evidence>
<sequence length="126" mass="13464">MSLVTPLKKARGLGSAKAGTHHFWVQRVTAIALVPLTLWVAFTVAALSDQDYATTLTYFSSPFSAAMFSLFIFTAFYHAALGLQVVIEDYVHHEGVKIGALIGMKLFLALTGATSIIAVLLAAFGS</sequence>
<keyword evidence="7" id="KW-0816">Tricarboxylic acid cycle</keyword>
<evidence type="ECO:0000313" key="16">
    <source>
        <dbReference type="EMBL" id="SKA78051.1"/>
    </source>
</evidence>
<feature type="transmembrane region" description="Helical" evidence="15">
    <location>
        <begin position="67"/>
        <end position="87"/>
    </location>
</feature>
<evidence type="ECO:0000256" key="6">
    <source>
        <dbReference type="ARBA" id="ARBA00022448"/>
    </source>
</evidence>